<reference evidence="2" key="2">
    <citation type="submission" date="2025-09" db="UniProtKB">
        <authorList>
            <consortium name="Ensembl"/>
        </authorList>
    </citation>
    <scope>IDENTIFICATION</scope>
</reference>
<evidence type="ECO:0000313" key="2">
    <source>
        <dbReference type="Ensembl" id="ENSDNVP00000007417.1"/>
    </source>
</evidence>
<evidence type="ECO:0000313" key="3">
    <source>
        <dbReference type="Proteomes" id="UP000694423"/>
    </source>
</evidence>
<dbReference type="GeneID" id="112994937"/>
<sequence>MLSFCSPEDCGTLGALLSITWLKSLLPSHAWRTPGQEKKFPSLHSAFSPAGILEEGKSTQTGVTTASTTTGILNTEKRPSCGPQCGNPTVPTTGAVAQRPSSFRTAESKRDTKKMPTKEVTINVTKSIRQSDRRIAKNCIN</sequence>
<dbReference type="PANTHER" id="PTHR14731:SF0">
    <property type="entry name" value="BRAIN AND ACUTE LEUKEMIA CYTOPLASMIC PROTEIN"/>
    <property type="match status" value="1"/>
</dbReference>
<feature type="region of interest" description="Disordered" evidence="1">
    <location>
        <begin position="55"/>
        <end position="117"/>
    </location>
</feature>
<name>A0A8C4P535_DRONO</name>
<dbReference type="InterPro" id="IPR009728">
    <property type="entry name" value="BAALC"/>
</dbReference>
<feature type="compositionally biased region" description="Low complexity" evidence="1">
    <location>
        <begin position="59"/>
        <end position="70"/>
    </location>
</feature>
<dbReference type="RefSeq" id="XP_064363702.1">
    <property type="nucleotide sequence ID" value="XM_064507632.1"/>
</dbReference>
<dbReference type="AlphaFoldDB" id="A0A8C4P535"/>
<organism evidence="2 3">
    <name type="scientific">Dromaius novaehollandiae</name>
    <name type="common">Emu</name>
    <dbReference type="NCBI Taxonomy" id="8790"/>
    <lineage>
        <taxon>Eukaryota</taxon>
        <taxon>Metazoa</taxon>
        <taxon>Chordata</taxon>
        <taxon>Craniata</taxon>
        <taxon>Vertebrata</taxon>
        <taxon>Euteleostomi</taxon>
        <taxon>Archelosauria</taxon>
        <taxon>Archosauria</taxon>
        <taxon>Dinosauria</taxon>
        <taxon>Saurischia</taxon>
        <taxon>Theropoda</taxon>
        <taxon>Coelurosauria</taxon>
        <taxon>Aves</taxon>
        <taxon>Palaeognathae</taxon>
        <taxon>Casuariiformes</taxon>
        <taxon>Dromaiidae</taxon>
        <taxon>Dromaius</taxon>
    </lineage>
</organism>
<reference evidence="2" key="1">
    <citation type="submission" date="2025-08" db="UniProtKB">
        <authorList>
            <consortium name="Ensembl"/>
        </authorList>
    </citation>
    <scope>IDENTIFICATION</scope>
</reference>
<feature type="compositionally biased region" description="Basic and acidic residues" evidence="1">
    <location>
        <begin position="106"/>
        <end position="117"/>
    </location>
</feature>
<dbReference type="CTD" id="79870"/>
<proteinExistence type="predicted"/>
<dbReference type="PANTHER" id="PTHR14731">
    <property type="entry name" value="BRAIN AND ACUTE LEUKEMIA CYTOPLASMIC PROTEIN"/>
    <property type="match status" value="1"/>
</dbReference>
<keyword evidence="3" id="KW-1185">Reference proteome</keyword>
<gene>
    <name evidence="2" type="primary">BAALC</name>
</gene>
<protein>
    <submittedName>
        <fullName evidence="2">BAALC binder of MAP3K1 and KLF4</fullName>
    </submittedName>
</protein>
<dbReference type="Ensembl" id="ENSDNVT00000008978.1">
    <property type="protein sequence ID" value="ENSDNVP00000007417.1"/>
    <property type="gene ID" value="ENSDNVG00000005293.1"/>
</dbReference>
<evidence type="ECO:0000256" key="1">
    <source>
        <dbReference type="SAM" id="MobiDB-lite"/>
    </source>
</evidence>
<dbReference type="Proteomes" id="UP000694423">
    <property type="component" value="Unplaced"/>
</dbReference>
<accession>A0A8C4P535</accession>
<dbReference type="GO" id="GO:0005737">
    <property type="term" value="C:cytoplasm"/>
    <property type="evidence" value="ECO:0007669"/>
    <property type="project" value="InterPro"/>
</dbReference>